<proteinExistence type="predicted"/>
<accession>A0ABR3TI20</accession>
<protein>
    <submittedName>
        <fullName evidence="3">Cell wall protein Ecm33</fullName>
    </submittedName>
</protein>
<evidence type="ECO:0000313" key="3">
    <source>
        <dbReference type="EMBL" id="KAL1639161.1"/>
    </source>
</evidence>
<feature type="signal peptide" evidence="2">
    <location>
        <begin position="1"/>
        <end position="22"/>
    </location>
</feature>
<organism evidence="3 4">
    <name type="scientific">Diplodia intermedia</name>
    <dbReference type="NCBI Taxonomy" id="856260"/>
    <lineage>
        <taxon>Eukaryota</taxon>
        <taxon>Fungi</taxon>
        <taxon>Dikarya</taxon>
        <taxon>Ascomycota</taxon>
        <taxon>Pezizomycotina</taxon>
        <taxon>Dothideomycetes</taxon>
        <taxon>Dothideomycetes incertae sedis</taxon>
        <taxon>Botryosphaeriales</taxon>
        <taxon>Botryosphaeriaceae</taxon>
        <taxon>Diplodia</taxon>
    </lineage>
</organism>
<evidence type="ECO:0000313" key="4">
    <source>
        <dbReference type="Proteomes" id="UP001521184"/>
    </source>
</evidence>
<keyword evidence="2" id="KW-0732">Signal</keyword>
<name>A0ABR3TI20_9PEZI</name>
<gene>
    <name evidence="3" type="primary">ecm33_3</name>
    <name evidence="3" type="ORF">SLS58_008248</name>
</gene>
<dbReference type="Proteomes" id="UP001521184">
    <property type="component" value="Unassembled WGS sequence"/>
</dbReference>
<feature type="region of interest" description="Disordered" evidence="1">
    <location>
        <begin position="278"/>
        <end position="297"/>
    </location>
</feature>
<dbReference type="EMBL" id="JAKEKT020000068">
    <property type="protein sequence ID" value="KAL1639161.1"/>
    <property type="molecule type" value="Genomic_DNA"/>
</dbReference>
<keyword evidence="4" id="KW-1185">Reference proteome</keyword>
<feature type="chain" id="PRO_5046972331" evidence="2">
    <location>
        <begin position="23"/>
        <end position="383"/>
    </location>
</feature>
<evidence type="ECO:0000256" key="2">
    <source>
        <dbReference type="SAM" id="SignalP"/>
    </source>
</evidence>
<reference evidence="3 4" key="1">
    <citation type="journal article" date="2023" name="Plant Dis.">
        <title>First Report of Diplodia intermedia Causing Canker and Dieback Diseases on Apple Trees in Canada.</title>
        <authorList>
            <person name="Ellouze W."/>
            <person name="Ilyukhin E."/>
            <person name="Sulman M."/>
            <person name="Ali S."/>
        </authorList>
    </citation>
    <scope>NUCLEOTIDE SEQUENCE [LARGE SCALE GENOMIC DNA]</scope>
    <source>
        <strain evidence="3 4">M45-28</strain>
    </source>
</reference>
<sequence>MASQKFLRAAIVSSLCLGLATADDCSGTTTISGSSDATSLAKACKTYSGTIAVATGASSDLDLAEIEGSTISVSGTKITSLDGGASNGVLEDVKVSSNSDLSDITIEGTHATNITIGDNSDDVSITFPHLKEAVDIEIADAAKLDLSALESLPRGALHIYGGDLEKLDLAEFREVMGGLILEDLPKLTDLSAPEFTRIMDAGSLTISGTGLTSLSLPKLQLVYDALWLEGDFETVDLPLLTSIGGDIYMKGAKSFDCDAFSTQFKDLAQDGKSFKCVAGDDDDDSDEAAKPTASSSFDDDAAASTAAASASGTAKASSTAKASGSAAASASGSAAASASGTAAASASATPGTSAAPGSSGASTFSMGMGVVGGVVGLITFCLF</sequence>
<evidence type="ECO:0000256" key="1">
    <source>
        <dbReference type="SAM" id="MobiDB-lite"/>
    </source>
</evidence>
<comment type="caution">
    <text evidence="3">The sequence shown here is derived from an EMBL/GenBank/DDBJ whole genome shotgun (WGS) entry which is preliminary data.</text>
</comment>